<proteinExistence type="predicted"/>
<accession>A0ABX5Y6U0</accession>
<evidence type="ECO:0000313" key="3">
    <source>
        <dbReference type="Proteomes" id="UP000320717"/>
    </source>
</evidence>
<keyword evidence="1" id="KW-0472">Membrane</keyword>
<feature type="transmembrane region" description="Helical" evidence="1">
    <location>
        <begin position="82"/>
        <end position="104"/>
    </location>
</feature>
<reference evidence="2 3" key="1">
    <citation type="submission" date="2019-07" db="EMBL/GenBank/DDBJ databases">
        <title>Complete Genome Sequence of drought tolerant Plant Growth-Promoting Rhizobacterium Glutamicibacter halophytocola DR408.</title>
        <authorList>
            <person name="Nishu S.D."/>
            <person name="Lee T.K."/>
        </authorList>
    </citation>
    <scope>NUCLEOTIDE SEQUENCE [LARGE SCALE GENOMIC DNA]</scope>
    <source>
        <strain evidence="2 3">DR408</strain>
    </source>
</reference>
<dbReference type="Pfam" id="PF09900">
    <property type="entry name" value="DUF2127"/>
    <property type="match status" value="1"/>
</dbReference>
<organism evidence="2 3">
    <name type="scientific">Glutamicibacter halophytocola</name>
    <dbReference type="NCBI Taxonomy" id="1933880"/>
    <lineage>
        <taxon>Bacteria</taxon>
        <taxon>Bacillati</taxon>
        <taxon>Actinomycetota</taxon>
        <taxon>Actinomycetes</taxon>
        <taxon>Micrococcales</taxon>
        <taxon>Micrococcaceae</taxon>
        <taxon>Glutamicibacter</taxon>
    </lineage>
</organism>
<dbReference type="Proteomes" id="UP000320717">
    <property type="component" value="Chromosome"/>
</dbReference>
<dbReference type="PIRSF" id="PIRSF034455">
    <property type="entry name" value="UCP034455"/>
    <property type="match status" value="1"/>
</dbReference>
<sequence>MDTSGRSVQIRHRRLLDRTFYVGLILKGLNGLAELISGTALLFTGPAKIASWISVLTQHELSEDPQDFIARSLVSLSERLDVSATLFAAFYLLIHGLVKVVLVWAVLKNRLWAYPWLIGFLIAFILYQAYELIVNFSWVLLALTVFDVVIILLTWREYQLHRLPDLQNQNE</sequence>
<keyword evidence="1" id="KW-0812">Transmembrane</keyword>
<dbReference type="RefSeq" id="WP_146275209.1">
    <property type="nucleotide sequence ID" value="NZ_CP042260.1"/>
</dbReference>
<keyword evidence="3" id="KW-1185">Reference proteome</keyword>
<protein>
    <submittedName>
        <fullName evidence="2">DUF2127 domain-containing protein</fullName>
    </submittedName>
</protein>
<dbReference type="EMBL" id="CP042260">
    <property type="protein sequence ID" value="QDY65385.1"/>
    <property type="molecule type" value="Genomic_DNA"/>
</dbReference>
<evidence type="ECO:0000256" key="1">
    <source>
        <dbReference type="SAM" id="Phobius"/>
    </source>
</evidence>
<gene>
    <name evidence="2" type="ORF">FQA45_03150</name>
</gene>
<dbReference type="InterPro" id="IPR021125">
    <property type="entry name" value="DUF2127"/>
</dbReference>
<evidence type="ECO:0000313" key="2">
    <source>
        <dbReference type="EMBL" id="QDY65385.1"/>
    </source>
</evidence>
<feature type="transmembrane region" description="Helical" evidence="1">
    <location>
        <begin position="111"/>
        <end position="130"/>
    </location>
</feature>
<dbReference type="InterPro" id="IPR014591">
    <property type="entry name" value="UCP034455"/>
</dbReference>
<keyword evidence="1" id="KW-1133">Transmembrane helix</keyword>
<feature type="transmembrane region" description="Helical" evidence="1">
    <location>
        <begin position="20"/>
        <end position="43"/>
    </location>
</feature>
<name>A0ABX5Y6U0_9MICC</name>
<feature type="transmembrane region" description="Helical" evidence="1">
    <location>
        <begin position="136"/>
        <end position="155"/>
    </location>
</feature>